<organism evidence="1">
    <name type="scientific">marine metagenome</name>
    <dbReference type="NCBI Taxonomy" id="408172"/>
    <lineage>
        <taxon>unclassified sequences</taxon>
        <taxon>metagenomes</taxon>
        <taxon>ecological metagenomes</taxon>
    </lineage>
</organism>
<feature type="non-terminal residue" evidence="1">
    <location>
        <position position="202"/>
    </location>
</feature>
<accession>A0A382NVM5</accession>
<gene>
    <name evidence="1" type="ORF">METZ01_LOCUS318068</name>
</gene>
<dbReference type="InterPro" id="IPR029063">
    <property type="entry name" value="SAM-dependent_MTases_sf"/>
</dbReference>
<dbReference type="SUPFAM" id="SSF53335">
    <property type="entry name" value="S-adenosyl-L-methionine-dependent methyltransferases"/>
    <property type="match status" value="1"/>
</dbReference>
<dbReference type="AlphaFoldDB" id="A0A382NVM5"/>
<sequence length="202" mass="22471">MTDTLSSTIVTLKTEYMTNNTSHAHIHEFIPSSSSNILSIDKNHLELLHQFMLSNPIYSSSHESKIDEIPCTIYEGDVTHFWLDSIKHDTSYAPFYPTWMLSAYTLALISKNLGVDNIIDIGSGDGRIAYCGKVVGMESYGIEIDENLVLLQKSISNDTKVNFNIKLDDATKFDYTSLNLSQPAVFLSGLPEQGELLANSVI</sequence>
<evidence type="ECO:0008006" key="2">
    <source>
        <dbReference type="Google" id="ProtNLM"/>
    </source>
</evidence>
<evidence type="ECO:0000313" key="1">
    <source>
        <dbReference type="EMBL" id="SVC65214.1"/>
    </source>
</evidence>
<reference evidence="1" key="1">
    <citation type="submission" date="2018-05" db="EMBL/GenBank/DDBJ databases">
        <authorList>
            <person name="Lanie J.A."/>
            <person name="Ng W.-L."/>
            <person name="Kazmierczak K.M."/>
            <person name="Andrzejewski T.M."/>
            <person name="Davidsen T.M."/>
            <person name="Wayne K.J."/>
            <person name="Tettelin H."/>
            <person name="Glass J.I."/>
            <person name="Rusch D."/>
            <person name="Podicherti R."/>
            <person name="Tsui H.-C.T."/>
            <person name="Winkler M.E."/>
        </authorList>
    </citation>
    <scope>NUCLEOTIDE SEQUENCE</scope>
</reference>
<protein>
    <recommendedName>
        <fullName evidence="2">DOT1 domain-containing protein</fullName>
    </recommendedName>
</protein>
<dbReference type="Gene3D" id="3.40.50.150">
    <property type="entry name" value="Vaccinia Virus protein VP39"/>
    <property type="match status" value="1"/>
</dbReference>
<name>A0A382NVM5_9ZZZZ</name>
<proteinExistence type="predicted"/>
<dbReference type="EMBL" id="UINC01103092">
    <property type="protein sequence ID" value="SVC65214.1"/>
    <property type="molecule type" value="Genomic_DNA"/>
</dbReference>